<dbReference type="GO" id="GO:0005737">
    <property type="term" value="C:cytoplasm"/>
    <property type="evidence" value="ECO:0007669"/>
    <property type="project" value="UniProtKB-SubCell"/>
</dbReference>
<dbReference type="Proteomes" id="UP000321046">
    <property type="component" value="Unassembled WGS sequence"/>
</dbReference>
<keyword evidence="8 11" id="KW-0414">Isoprene biosynthesis</keyword>
<keyword evidence="9 11" id="KW-0413">Isomerase</keyword>
<dbReference type="Pfam" id="PF01070">
    <property type="entry name" value="FMN_dh"/>
    <property type="match status" value="1"/>
</dbReference>
<gene>
    <name evidence="11" type="primary">fni</name>
    <name evidence="13" type="ORF">FRC96_19490</name>
</gene>
<organism evidence="13 14">
    <name type="scientific">Lujinxingia vulgaris</name>
    <dbReference type="NCBI Taxonomy" id="2600176"/>
    <lineage>
        <taxon>Bacteria</taxon>
        <taxon>Deltaproteobacteria</taxon>
        <taxon>Bradymonadales</taxon>
        <taxon>Lujinxingiaceae</taxon>
        <taxon>Lujinxingia</taxon>
    </lineage>
</organism>
<dbReference type="OrthoDB" id="9795032at2"/>
<feature type="binding site" evidence="11">
    <location>
        <position position="98"/>
    </location>
    <ligand>
        <name>FMN</name>
        <dbReference type="ChEBI" id="CHEBI:58210"/>
    </ligand>
</feature>
<keyword evidence="2 11" id="KW-0963">Cytoplasm</keyword>
<dbReference type="GO" id="GO:0016491">
    <property type="term" value="F:oxidoreductase activity"/>
    <property type="evidence" value="ECO:0007669"/>
    <property type="project" value="InterPro"/>
</dbReference>
<proteinExistence type="inferred from homology"/>
<feature type="binding site" evidence="11">
    <location>
        <position position="126"/>
    </location>
    <ligand>
        <name>FMN</name>
        <dbReference type="ChEBI" id="CHEBI:58210"/>
    </ligand>
</feature>
<feature type="binding site" evidence="11">
    <location>
        <position position="222"/>
    </location>
    <ligand>
        <name>FMN</name>
        <dbReference type="ChEBI" id="CHEBI:58210"/>
    </ligand>
</feature>
<dbReference type="GO" id="GO:0000287">
    <property type="term" value="F:magnesium ion binding"/>
    <property type="evidence" value="ECO:0007669"/>
    <property type="project" value="UniProtKB-UniRule"/>
</dbReference>
<evidence type="ECO:0000256" key="2">
    <source>
        <dbReference type="ARBA" id="ARBA00022490"/>
    </source>
</evidence>
<dbReference type="EMBL" id="VOSL01000143">
    <property type="protein sequence ID" value="TXD31928.1"/>
    <property type="molecule type" value="Genomic_DNA"/>
</dbReference>
<evidence type="ECO:0000256" key="7">
    <source>
        <dbReference type="ARBA" id="ARBA00022857"/>
    </source>
</evidence>
<evidence type="ECO:0000256" key="5">
    <source>
        <dbReference type="ARBA" id="ARBA00022723"/>
    </source>
</evidence>
<comment type="function">
    <text evidence="11">Involved in the biosynthesis of isoprenoids. Catalyzes the 1,3-allylic rearrangement of the homoallylic substrate isopentenyl (IPP) to its allylic isomer, dimethylallyl diphosphate (DMAPP).</text>
</comment>
<dbReference type="GO" id="GO:0010181">
    <property type="term" value="F:FMN binding"/>
    <property type="evidence" value="ECO:0007669"/>
    <property type="project" value="UniProtKB-UniRule"/>
</dbReference>
<name>A0A5C6WXZ9_9DELT</name>
<evidence type="ECO:0000256" key="11">
    <source>
        <dbReference type="HAMAP-Rule" id="MF_00354"/>
    </source>
</evidence>
<comment type="caution">
    <text evidence="13">The sequence shown here is derived from an EMBL/GenBank/DDBJ whole genome shotgun (WGS) entry which is preliminary data.</text>
</comment>
<evidence type="ECO:0000259" key="12">
    <source>
        <dbReference type="Pfam" id="PF01070"/>
    </source>
</evidence>
<evidence type="ECO:0000256" key="9">
    <source>
        <dbReference type="ARBA" id="ARBA00023235"/>
    </source>
</evidence>
<feature type="binding site" evidence="11">
    <location>
        <begin position="269"/>
        <end position="271"/>
    </location>
    <ligand>
        <name>FMN</name>
        <dbReference type="ChEBI" id="CHEBI:58210"/>
    </ligand>
</feature>
<comment type="catalytic activity">
    <reaction evidence="11">
        <text>isopentenyl diphosphate = dimethylallyl diphosphate</text>
        <dbReference type="Rhea" id="RHEA:23284"/>
        <dbReference type="ChEBI" id="CHEBI:57623"/>
        <dbReference type="ChEBI" id="CHEBI:128769"/>
        <dbReference type="EC" id="5.3.3.2"/>
    </reaction>
</comment>
<comment type="cofactor">
    <cofactor evidence="11">
        <name>NADPH</name>
        <dbReference type="ChEBI" id="CHEBI:57783"/>
    </cofactor>
</comment>
<dbReference type="GO" id="GO:0070402">
    <property type="term" value="F:NADPH binding"/>
    <property type="evidence" value="ECO:0007669"/>
    <property type="project" value="UniProtKB-UniRule"/>
</dbReference>
<feature type="binding site" evidence="11">
    <location>
        <position position="160"/>
    </location>
    <ligand>
        <name>substrate</name>
    </ligand>
</feature>
<evidence type="ECO:0000256" key="1">
    <source>
        <dbReference type="ARBA" id="ARBA00001917"/>
    </source>
</evidence>
<keyword evidence="6 11" id="KW-0460">Magnesium</keyword>
<feature type="binding site" evidence="11">
    <location>
        <position position="217"/>
    </location>
    <ligand>
        <name>FMN</name>
        <dbReference type="ChEBI" id="CHEBI:58210"/>
    </ligand>
</feature>
<dbReference type="InterPro" id="IPR013785">
    <property type="entry name" value="Aldolase_TIM"/>
</dbReference>
<dbReference type="PANTHER" id="PTHR43665:SF1">
    <property type="entry name" value="ISOPENTENYL-DIPHOSPHATE DELTA-ISOMERASE"/>
    <property type="match status" value="1"/>
</dbReference>
<feature type="binding site" evidence="11">
    <location>
        <position position="161"/>
    </location>
    <ligand>
        <name>Mg(2+)</name>
        <dbReference type="ChEBI" id="CHEBI:18420"/>
    </ligand>
</feature>
<comment type="subunit">
    <text evidence="10 11">Homooctamer. Dimer of tetramers.</text>
</comment>
<evidence type="ECO:0000256" key="8">
    <source>
        <dbReference type="ARBA" id="ARBA00023229"/>
    </source>
</evidence>
<feature type="binding site" evidence="11">
    <location>
        <begin position="9"/>
        <end position="10"/>
    </location>
    <ligand>
        <name>substrate</name>
    </ligand>
</feature>
<comment type="cofactor">
    <cofactor evidence="1 11">
        <name>FMN</name>
        <dbReference type="ChEBI" id="CHEBI:58210"/>
    </cofactor>
</comment>
<keyword evidence="3 11" id="KW-0285">Flavoprotein</keyword>
<dbReference type="CDD" id="cd02811">
    <property type="entry name" value="IDI-2_FMN"/>
    <property type="match status" value="1"/>
</dbReference>
<feature type="binding site" evidence="11">
    <location>
        <position position="192"/>
    </location>
    <ligand>
        <name>FMN</name>
        <dbReference type="ChEBI" id="CHEBI:58210"/>
    </ligand>
</feature>
<evidence type="ECO:0000313" key="14">
    <source>
        <dbReference type="Proteomes" id="UP000321046"/>
    </source>
</evidence>
<evidence type="ECO:0000256" key="10">
    <source>
        <dbReference type="ARBA" id="ARBA00025810"/>
    </source>
</evidence>
<feature type="binding site" evidence="11">
    <location>
        <begin position="68"/>
        <end position="70"/>
    </location>
    <ligand>
        <name>FMN</name>
        <dbReference type="ChEBI" id="CHEBI:58210"/>
    </ligand>
</feature>
<evidence type="ECO:0000256" key="6">
    <source>
        <dbReference type="ARBA" id="ARBA00022842"/>
    </source>
</evidence>
<dbReference type="PANTHER" id="PTHR43665">
    <property type="entry name" value="ISOPENTENYL-DIPHOSPHATE DELTA-ISOMERASE"/>
    <property type="match status" value="1"/>
</dbReference>
<feature type="binding site" evidence="11">
    <location>
        <begin position="98"/>
        <end position="100"/>
    </location>
    <ligand>
        <name>substrate</name>
    </ligand>
</feature>
<dbReference type="InterPro" id="IPR000262">
    <property type="entry name" value="FMN-dep_DH"/>
</dbReference>
<protein>
    <recommendedName>
        <fullName evidence="11">Isopentenyl-diphosphate delta-isomerase</fullName>
        <shortName evidence="11">IPP isomerase</shortName>
        <ecNumber evidence="11">5.3.3.2</ecNumber>
    </recommendedName>
    <alternativeName>
        <fullName evidence="11">Isopentenyl diphosphate:dimethylallyl diphosphate isomerase</fullName>
    </alternativeName>
    <alternativeName>
        <fullName evidence="11">Isopentenyl pyrophosphate isomerase</fullName>
    </alternativeName>
    <alternativeName>
        <fullName evidence="11">Type 2 isopentenyl diphosphate isomerase</fullName>
        <shortName evidence="11">IDI-2</shortName>
    </alternativeName>
</protein>
<accession>A0A5C6WXZ9</accession>
<dbReference type="InterPro" id="IPR011179">
    <property type="entry name" value="IPdP_isomerase"/>
</dbReference>
<reference evidence="13 14" key="1">
    <citation type="submission" date="2019-08" db="EMBL/GenBank/DDBJ databases">
        <title>Bradymonadales sp. TMQ2.</title>
        <authorList>
            <person name="Liang Q."/>
        </authorList>
    </citation>
    <scope>NUCLEOTIDE SEQUENCE [LARGE SCALE GENOMIC DNA]</scope>
    <source>
        <strain evidence="13 14">TMQ2</strain>
    </source>
</reference>
<dbReference type="PIRSF" id="PIRSF003314">
    <property type="entry name" value="IPP_isomerase"/>
    <property type="match status" value="1"/>
</dbReference>
<evidence type="ECO:0000256" key="3">
    <source>
        <dbReference type="ARBA" id="ARBA00022630"/>
    </source>
</evidence>
<keyword evidence="5 11" id="KW-0479">Metal-binding</keyword>
<feature type="binding site" evidence="11">
    <location>
        <position position="67"/>
    </location>
    <ligand>
        <name>FMN</name>
        <dbReference type="ChEBI" id="CHEBI:58210"/>
    </ligand>
</feature>
<feature type="binding site" evidence="11">
    <location>
        <begin position="290"/>
        <end position="291"/>
    </location>
    <ligand>
        <name>FMN</name>
        <dbReference type="ChEBI" id="CHEBI:58210"/>
    </ligand>
</feature>
<keyword evidence="7 11" id="KW-0521">NADP</keyword>
<dbReference type="GO" id="GO:0008299">
    <property type="term" value="P:isoprenoid biosynthetic process"/>
    <property type="evidence" value="ECO:0007669"/>
    <property type="project" value="UniProtKB-UniRule"/>
</dbReference>
<dbReference type="Gene3D" id="3.20.20.70">
    <property type="entry name" value="Aldolase class I"/>
    <property type="match status" value="1"/>
</dbReference>
<dbReference type="EC" id="5.3.3.2" evidence="11"/>
<dbReference type="RefSeq" id="WP_146977043.1">
    <property type="nucleotide sequence ID" value="NZ_VOSL01000143.1"/>
</dbReference>
<dbReference type="SUPFAM" id="SSF51395">
    <property type="entry name" value="FMN-linked oxidoreductases"/>
    <property type="match status" value="1"/>
</dbReference>
<comment type="similarity">
    <text evidence="11">Belongs to the IPP isomerase type 2 family.</text>
</comment>
<evidence type="ECO:0000313" key="13">
    <source>
        <dbReference type="EMBL" id="TXD31928.1"/>
    </source>
</evidence>
<sequence>MSSPDISDRKRDHIELCADQDVEARIKTNLLDAVELFHDSLPELDVDALDLSVMFAGKRLDAPLLITGMTGGAPEAERINKDLAMVAQELGLAFGVGSQRAMARNPNLTATYQVRDVAPDICLLGNIGAVQAAEMNTAEAEDLVGAIGADALCVHLNPGQELIQPEGDRDFRGCIDAIARLVDELSVPVIAKETGCGLSPRTLDRLQKIGVTHVDTSGAGGTTWIGVEAMRAPADQQTLGELYWDWGVPTAASIVYAKRRGMTVVGSGGLRSGYDAARAIALGADIAGMALPWLRACYNEGAPGARAFGARCLSALRTAMALTGSSSVEELRQAPRMIGPRLERWLAADPLR</sequence>
<feature type="domain" description="FMN-dependent dehydrogenase" evidence="12">
    <location>
        <begin position="175"/>
        <end position="333"/>
    </location>
</feature>
<comment type="subcellular location">
    <subcellularLocation>
        <location evidence="11">Cytoplasm</location>
    </subcellularLocation>
</comment>
<dbReference type="HAMAP" id="MF_00354">
    <property type="entry name" value="Idi_2"/>
    <property type="match status" value="1"/>
</dbReference>
<dbReference type="AlphaFoldDB" id="A0A5C6WXZ9"/>
<keyword evidence="4 11" id="KW-0288">FMN</keyword>
<dbReference type="GO" id="GO:0004452">
    <property type="term" value="F:isopentenyl-diphosphate delta-isomerase activity"/>
    <property type="evidence" value="ECO:0007669"/>
    <property type="project" value="UniProtKB-UniRule"/>
</dbReference>
<dbReference type="NCBIfam" id="TIGR02151">
    <property type="entry name" value="IPP_isom_2"/>
    <property type="match status" value="1"/>
</dbReference>
<comment type="cofactor">
    <cofactor evidence="11">
        <name>Mg(2+)</name>
        <dbReference type="ChEBI" id="CHEBI:18420"/>
    </cofactor>
</comment>
<evidence type="ECO:0000256" key="4">
    <source>
        <dbReference type="ARBA" id="ARBA00022643"/>
    </source>
</evidence>